<dbReference type="HOGENOM" id="CLU_2109993_0_0_1"/>
<evidence type="ECO:0000313" key="3">
    <source>
        <dbReference type="Proteomes" id="UP000054217"/>
    </source>
</evidence>
<evidence type="ECO:0000313" key="2">
    <source>
        <dbReference type="EMBL" id="KIO05678.1"/>
    </source>
</evidence>
<reference evidence="3" key="2">
    <citation type="submission" date="2015-01" db="EMBL/GenBank/DDBJ databases">
        <title>Evolutionary Origins and Diversification of the Mycorrhizal Mutualists.</title>
        <authorList>
            <consortium name="DOE Joint Genome Institute"/>
            <consortium name="Mycorrhizal Genomics Consortium"/>
            <person name="Kohler A."/>
            <person name="Kuo A."/>
            <person name="Nagy L.G."/>
            <person name="Floudas D."/>
            <person name="Copeland A."/>
            <person name="Barry K.W."/>
            <person name="Cichocki N."/>
            <person name="Veneault-Fourrey C."/>
            <person name="LaButti K."/>
            <person name="Lindquist E.A."/>
            <person name="Lipzen A."/>
            <person name="Lundell T."/>
            <person name="Morin E."/>
            <person name="Murat C."/>
            <person name="Riley R."/>
            <person name="Ohm R."/>
            <person name="Sun H."/>
            <person name="Tunlid A."/>
            <person name="Henrissat B."/>
            <person name="Grigoriev I.V."/>
            <person name="Hibbett D.S."/>
            <person name="Martin F."/>
        </authorList>
    </citation>
    <scope>NUCLEOTIDE SEQUENCE [LARGE SCALE GENOMIC DNA]</scope>
    <source>
        <strain evidence="3">Marx 270</strain>
    </source>
</reference>
<dbReference type="EMBL" id="KN831966">
    <property type="protein sequence ID" value="KIO05678.1"/>
    <property type="molecule type" value="Genomic_DNA"/>
</dbReference>
<protein>
    <submittedName>
        <fullName evidence="2">Uncharacterized protein</fullName>
    </submittedName>
</protein>
<dbReference type="AlphaFoldDB" id="A0A0C3J9F5"/>
<sequence>MSAIRRVASERATRLSAKSSPYHAAVALFDAQDTPGPSTMRRQARRVKRENVELNDQEGSDDALPAAVKKRKGKVVKTATSVATTETKSRSPKKPKAIPQGLDVPHPAPERWKEA</sequence>
<reference evidence="2 3" key="1">
    <citation type="submission" date="2014-04" db="EMBL/GenBank/DDBJ databases">
        <authorList>
            <consortium name="DOE Joint Genome Institute"/>
            <person name="Kuo A."/>
            <person name="Kohler A."/>
            <person name="Costa M.D."/>
            <person name="Nagy L.G."/>
            <person name="Floudas D."/>
            <person name="Copeland A."/>
            <person name="Barry K.W."/>
            <person name="Cichocki N."/>
            <person name="Veneault-Fourrey C."/>
            <person name="LaButti K."/>
            <person name="Lindquist E.A."/>
            <person name="Lipzen A."/>
            <person name="Lundell T."/>
            <person name="Morin E."/>
            <person name="Murat C."/>
            <person name="Sun H."/>
            <person name="Tunlid A."/>
            <person name="Henrissat B."/>
            <person name="Grigoriev I.V."/>
            <person name="Hibbett D.S."/>
            <person name="Martin F."/>
            <person name="Nordberg H.P."/>
            <person name="Cantor M.N."/>
            <person name="Hua S.X."/>
        </authorList>
    </citation>
    <scope>NUCLEOTIDE SEQUENCE [LARGE SCALE GENOMIC DNA]</scope>
    <source>
        <strain evidence="2 3">Marx 270</strain>
    </source>
</reference>
<proteinExistence type="predicted"/>
<feature type="region of interest" description="Disordered" evidence="1">
    <location>
        <begin position="31"/>
        <end position="115"/>
    </location>
</feature>
<keyword evidence="3" id="KW-1185">Reference proteome</keyword>
<dbReference type="InParanoid" id="A0A0C3J9F5"/>
<dbReference type="OrthoDB" id="10395032at2759"/>
<gene>
    <name evidence="2" type="ORF">M404DRAFT_25376</name>
</gene>
<evidence type="ECO:0000256" key="1">
    <source>
        <dbReference type="SAM" id="MobiDB-lite"/>
    </source>
</evidence>
<dbReference type="Proteomes" id="UP000054217">
    <property type="component" value="Unassembled WGS sequence"/>
</dbReference>
<name>A0A0C3J9F5_PISTI</name>
<accession>A0A0C3J9F5</accession>
<feature type="compositionally biased region" description="Low complexity" evidence="1">
    <location>
        <begin position="76"/>
        <end position="86"/>
    </location>
</feature>
<dbReference type="STRING" id="870435.A0A0C3J9F5"/>
<organism evidence="2 3">
    <name type="scientific">Pisolithus tinctorius Marx 270</name>
    <dbReference type="NCBI Taxonomy" id="870435"/>
    <lineage>
        <taxon>Eukaryota</taxon>
        <taxon>Fungi</taxon>
        <taxon>Dikarya</taxon>
        <taxon>Basidiomycota</taxon>
        <taxon>Agaricomycotina</taxon>
        <taxon>Agaricomycetes</taxon>
        <taxon>Agaricomycetidae</taxon>
        <taxon>Boletales</taxon>
        <taxon>Sclerodermatineae</taxon>
        <taxon>Pisolithaceae</taxon>
        <taxon>Pisolithus</taxon>
    </lineage>
</organism>